<comment type="similarity">
    <text evidence="5">Belongs to the class I-like SAM-binding methyltransferase superfamily. EFM4 family.</text>
</comment>
<keyword evidence="2 5" id="KW-0489">Methyltransferase</keyword>
<dbReference type="InterPro" id="IPR026635">
    <property type="entry name" value="Efm4/METTL10"/>
</dbReference>
<evidence type="ECO:0000256" key="1">
    <source>
        <dbReference type="ARBA" id="ARBA00022490"/>
    </source>
</evidence>
<keyword evidence="3 5" id="KW-0808">Transferase</keyword>
<evidence type="ECO:0000256" key="6">
    <source>
        <dbReference type="SAM" id="MobiDB-lite"/>
    </source>
</evidence>
<dbReference type="OrthoDB" id="540004at2759"/>
<comment type="function">
    <text evidence="5">S-adenosyl-L-methionine-dependent protein-lysine N-methyltransferase that methylates elongation factor 1-alpha.</text>
</comment>
<protein>
    <recommendedName>
        <fullName evidence="5">Protein-lysine N-methyltransferase A4U43_C01F29110</fullName>
        <ecNumber evidence="5">2.1.1.-</ecNumber>
    </recommendedName>
</protein>
<comment type="subcellular location">
    <subcellularLocation>
        <location evidence="5">Cytoplasm</location>
    </subcellularLocation>
</comment>
<feature type="region of interest" description="Disordered" evidence="6">
    <location>
        <begin position="42"/>
        <end position="62"/>
    </location>
</feature>
<dbReference type="EC" id="2.1.1.-" evidence="5"/>
<dbReference type="Proteomes" id="UP000243459">
    <property type="component" value="Chromosome 1"/>
</dbReference>
<dbReference type="PANTHER" id="PTHR12843">
    <property type="entry name" value="PROTEIN-LYSINE N-METHYLTRANSFERASE METTL10"/>
    <property type="match status" value="1"/>
</dbReference>
<evidence type="ECO:0000256" key="3">
    <source>
        <dbReference type="ARBA" id="ARBA00022679"/>
    </source>
</evidence>
<dbReference type="Gene3D" id="3.40.50.150">
    <property type="entry name" value="Vaccinia Virus protein VP39"/>
    <property type="match status" value="1"/>
</dbReference>
<evidence type="ECO:0000313" key="9">
    <source>
        <dbReference type="Proteomes" id="UP000243459"/>
    </source>
</evidence>
<feature type="domain" description="Methyltransferase" evidence="7">
    <location>
        <begin position="144"/>
        <end position="270"/>
    </location>
</feature>
<keyword evidence="4 5" id="KW-0949">S-adenosyl-L-methionine</keyword>
<dbReference type="InterPro" id="IPR025714">
    <property type="entry name" value="Methyltranfer_dom"/>
</dbReference>
<keyword evidence="9" id="KW-1185">Reference proteome</keyword>
<gene>
    <name evidence="8" type="ORF">A4U43_C01F29110</name>
</gene>
<dbReference type="SUPFAM" id="SSF53335">
    <property type="entry name" value="S-adenosyl-L-methionine-dependent methyltransferases"/>
    <property type="match status" value="1"/>
</dbReference>
<evidence type="ECO:0000313" key="8">
    <source>
        <dbReference type="EMBL" id="ONK81440.1"/>
    </source>
</evidence>
<dbReference type="GO" id="GO:0016279">
    <property type="term" value="F:protein-lysine N-methyltransferase activity"/>
    <property type="evidence" value="ECO:0007669"/>
    <property type="project" value="UniProtKB-UniRule"/>
</dbReference>
<accession>A0A5P1FWS4</accession>
<dbReference type="EMBL" id="CM007381">
    <property type="protein sequence ID" value="ONK81440.1"/>
    <property type="molecule type" value="Genomic_DNA"/>
</dbReference>
<dbReference type="CDD" id="cd02440">
    <property type="entry name" value="AdoMet_MTases"/>
    <property type="match status" value="1"/>
</dbReference>
<dbReference type="PANTHER" id="PTHR12843:SF5">
    <property type="entry name" value="EEF1A LYSINE METHYLTRANSFERASE 2"/>
    <property type="match status" value="1"/>
</dbReference>
<dbReference type="OMA" id="WTKNLCF"/>
<dbReference type="AlphaFoldDB" id="A0A5P1FWS4"/>
<organism evidence="8 9">
    <name type="scientific">Asparagus officinalis</name>
    <name type="common">Garden asparagus</name>
    <dbReference type="NCBI Taxonomy" id="4686"/>
    <lineage>
        <taxon>Eukaryota</taxon>
        <taxon>Viridiplantae</taxon>
        <taxon>Streptophyta</taxon>
        <taxon>Embryophyta</taxon>
        <taxon>Tracheophyta</taxon>
        <taxon>Spermatophyta</taxon>
        <taxon>Magnoliopsida</taxon>
        <taxon>Liliopsida</taxon>
        <taxon>Asparagales</taxon>
        <taxon>Asparagaceae</taxon>
        <taxon>Asparagoideae</taxon>
        <taxon>Asparagus</taxon>
    </lineage>
</organism>
<evidence type="ECO:0000256" key="4">
    <source>
        <dbReference type="ARBA" id="ARBA00022691"/>
    </source>
</evidence>
<dbReference type="InterPro" id="IPR029063">
    <property type="entry name" value="SAM-dependent_MTases_sf"/>
</dbReference>
<keyword evidence="1 5" id="KW-0963">Cytoplasm</keyword>
<dbReference type="Gramene" id="ONK81440">
    <property type="protein sequence ID" value="ONK81440"/>
    <property type="gene ID" value="A4U43_C01F29110"/>
</dbReference>
<dbReference type="Pfam" id="PF13847">
    <property type="entry name" value="Methyltransf_31"/>
    <property type="match status" value="1"/>
</dbReference>
<reference evidence="9" key="1">
    <citation type="journal article" date="2017" name="Nat. Commun.">
        <title>The asparagus genome sheds light on the origin and evolution of a young Y chromosome.</title>
        <authorList>
            <person name="Harkess A."/>
            <person name="Zhou J."/>
            <person name="Xu C."/>
            <person name="Bowers J.E."/>
            <person name="Van der Hulst R."/>
            <person name="Ayyampalayam S."/>
            <person name="Mercati F."/>
            <person name="Riccardi P."/>
            <person name="McKain M.R."/>
            <person name="Kakrana A."/>
            <person name="Tang H."/>
            <person name="Ray J."/>
            <person name="Groenendijk J."/>
            <person name="Arikit S."/>
            <person name="Mathioni S.M."/>
            <person name="Nakano M."/>
            <person name="Shan H."/>
            <person name="Telgmann-Rauber A."/>
            <person name="Kanno A."/>
            <person name="Yue Z."/>
            <person name="Chen H."/>
            <person name="Li W."/>
            <person name="Chen Y."/>
            <person name="Xu X."/>
            <person name="Zhang Y."/>
            <person name="Luo S."/>
            <person name="Chen H."/>
            <person name="Gao J."/>
            <person name="Mao Z."/>
            <person name="Pires J.C."/>
            <person name="Luo M."/>
            <person name="Kudrna D."/>
            <person name="Wing R.A."/>
            <person name="Meyers B.C."/>
            <person name="Yi K."/>
            <person name="Kong H."/>
            <person name="Lavrijsen P."/>
            <person name="Sunseri F."/>
            <person name="Falavigna A."/>
            <person name="Ye Y."/>
            <person name="Leebens-Mack J.H."/>
            <person name="Chen G."/>
        </authorList>
    </citation>
    <scope>NUCLEOTIDE SEQUENCE [LARGE SCALE GENOMIC DNA]</scope>
    <source>
        <strain evidence="9">cv. DH0086</strain>
    </source>
</reference>
<dbReference type="GO" id="GO:0032259">
    <property type="term" value="P:methylation"/>
    <property type="evidence" value="ECO:0007669"/>
    <property type="project" value="UniProtKB-KW"/>
</dbReference>
<evidence type="ECO:0000259" key="7">
    <source>
        <dbReference type="Pfam" id="PF13847"/>
    </source>
</evidence>
<name>A0A5P1FWS4_ASPOF</name>
<sequence>MSTVMAADLVSDDDRSVAADSWSVKSDYGSNVEDEQRHVEASEILSGGNFPPSSDYSSDKDVPDANEVEASMLGLQSYWDATYAECLTNIHEHGSASEVWFGSKVMDATLAWTKGLCMNIYQGQNADNSTSSKSELTDSDNGLSNLSVLDIGTGNGLLLQELAKQGFSDLTGIDYSRAAIKLAQDLAARDGFSYIKFLVDDILESKLDKKYHLVMDKGTLDSIGMHPDGPAKRISYWESVSNLVASGGTLVIASCNNMKDELLQEVETLNRRRIRADGLHQEEGGEPAVFQYLDHFETSHDGDGGSHVFLVAFVRK</sequence>
<dbReference type="HAMAP" id="MF_03188">
    <property type="entry name" value="Methyltr_EFM4"/>
    <property type="match status" value="1"/>
</dbReference>
<evidence type="ECO:0000256" key="2">
    <source>
        <dbReference type="ARBA" id="ARBA00022603"/>
    </source>
</evidence>
<evidence type="ECO:0000256" key="5">
    <source>
        <dbReference type="HAMAP-Rule" id="MF_03188"/>
    </source>
</evidence>
<dbReference type="GO" id="GO:0005737">
    <property type="term" value="C:cytoplasm"/>
    <property type="evidence" value="ECO:0007669"/>
    <property type="project" value="UniProtKB-SubCell"/>
</dbReference>
<proteinExistence type="inferred from homology"/>